<gene>
    <name evidence="2" type="ORF">LCGC14_2207010</name>
</gene>
<evidence type="ECO:0000256" key="1">
    <source>
        <dbReference type="SAM" id="MobiDB-lite"/>
    </source>
</evidence>
<name>A0A0F9DEY5_9ZZZZ</name>
<organism evidence="2">
    <name type="scientific">marine sediment metagenome</name>
    <dbReference type="NCBI Taxonomy" id="412755"/>
    <lineage>
        <taxon>unclassified sequences</taxon>
        <taxon>metagenomes</taxon>
        <taxon>ecological metagenomes</taxon>
    </lineage>
</organism>
<accession>A0A0F9DEY5</accession>
<feature type="compositionally biased region" description="Polar residues" evidence="1">
    <location>
        <begin position="107"/>
        <end position="118"/>
    </location>
</feature>
<feature type="compositionally biased region" description="Polar residues" evidence="1">
    <location>
        <begin position="34"/>
        <end position="43"/>
    </location>
</feature>
<evidence type="ECO:0000313" key="2">
    <source>
        <dbReference type="EMBL" id="KKL60268.1"/>
    </source>
</evidence>
<feature type="region of interest" description="Disordered" evidence="1">
    <location>
        <begin position="30"/>
        <end position="69"/>
    </location>
</feature>
<feature type="region of interest" description="Disordered" evidence="1">
    <location>
        <begin position="107"/>
        <end position="131"/>
    </location>
</feature>
<dbReference type="EMBL" id="LAZR01029211">
    <property type="protein sequence ID" value="KKL60268.1"/>
    <property type="molecule type" value="Genomic_DNA"/>
</dbReference>
<proteinExistence type="predicted"/>
<sequence length="173" mass="19730">MSDPIEEKITYDKFKEFYDKHPDLDNSEYYNEFPTGNKSTIRSWKNKAAPKAEPPATTPPSTKDEGFDAMQSDYIQLLTIQTKSNATEFEGLDEKSILVLLKNRLRAQQEQKPPSRASNGPILPHPKPIGQTNKTFGIDDYIVFDTVKNEIRAEIPMDTVMDPEKNKALRSHN</sequence>
<comment type="caution">
    <text evidence="2">The sequence shown here is derived from an EMBL/GenBank/DDBJ whole genome shotgun (WGS) entry which is preliminary data.</text>
</comment>
<dbReference type="AlphaFoldDB" id="A0A0F9DEY5"/>
<protein>
    <submittedName>
        <fullName evidence="2">Uncharacterized protein</fullName>
    </submittedName>
</protein>
<reference evidence="2" key="1">
    <citation type="journal article" date="2015" name="Nature">
        <title>Complex archaea that bridge the gap between prokaryotes and eukaryotes.</title>
        <authorList>
            <person name="Spang A."/>
            <person name="Saw J.H."/>
            <person name="Jorgensen S.L."/>
            <person name="Zaremba-Niedzwiedzka K."/>
            <person name="Martijn J."/>
            <person name="Lind A.E."/>
            <person name="van Eijk R."/>
            <person name="Schleper C."/>
            <person name="Guy L."/>
            <person name="Ettema T.J."/>
        </authorList>
    </citation>
    <scope>NUCLEOTIDE SEQUENCE</scope>
</reference>